<evidence type="ECO:0000313" key="2">
    <source>
        <dbReference type="Proteomes" id="UP000189883"/>
    </source>
</evidence>
<sequence>MSLPVIIFKFILYFLQQIYNFSMHPICIDILFLKKIA</sequence>
<organism evidence="1 2">
    <name type="scientific">Riemerella anatipestifer</name>
    <name type="common">Moraxella anatipestifer</name>
    <dbReference type="NCBI Taxonomy" id="34085"/>
    <lineage>
        <taxon>Bacteria</taxon>
        <taxon>Pseudomonadati</taxon>
        <taxon>Bacteroidota</taxon>
        <taxon>Flavobacteriia</taxon>
        <taxon>Flavobacteriales</taxon>
        <taxon>Weeksellaceae</taxon>
        <taxon>Riemerella</taxon>
    </lineage>
</organism>
<dbReference type="AlphaFoldDB" id="A0A1S7DTZ5"/>
<name>A0A1S7DTZ5_RIEAN</name>
<proteinExistence type="predicted"/>
<dbReference type="Proteomes" id="UP000189883">
    <property type="component" value="Chromosome"/>
</dbReference>
<evidence type="ECO:0000313" key="1">
    <source>
        <dbReference type="EMBL" id="AQY22586.1"/>
    </source>
</evidence>
<reference evidence="1 2" key="1">
    <citation type="submission" date="2015-06" db="EMBL/GenBank/DDBJ databases">
        <title>R. anatipestifer strain HXb2 is the most virulent strain so far, and the genome sequence would help us uncover the pathogenesis.</title>
        <authorList>
            <person name="Hu Q."/>
            <person name="Qi J."/>
            <person name="Bo H."/>
            <person name="Liu G."/>
            <person name="Tao M."/>
            <person name="Ding Y."/>
            <person name="Xue Y."/>
        </authorList>
    </citation>
    <scope>NUCLEOTIDE SEQUENCE [LARGE SCALE GENOMIC DNA]</scope>
    <source>
        <strain evidence="1 2">HXb2</strain>
    </source>
</reference>
<gene>
    <name evidence="1" type="ORF">AB406_1642</name>
</gene>
<dbReference type="EMBL" id="CP011859">
    <property type="protein sequence ID" value="AQY22586.1"/>
    <property type="molecule type" value="Genomic_DNA"/>
</dbReference>
<protein>
    <submittedName>
        <fullName evidence="1">Uncharacterized protein</fullName>
    </submittedName>
</protein>
<accession>A0A1S7DTZ5</accession>